<keyword evidence="1 7" id="KW-1003">Cell membrane</keyword>
<keyword evidence="6 7" id="KW-0131">Cell cycle</keyword>
<name>A0ABS7UB78_9ACTN</name>
<dbReference type="GO" id="GO:0051301">
    <property type="term" value="P:cell division"/>
    <property type="evidence" value="ECO:0007669"/>
    <property type="project" value="UniProtKB-KW"/>
</dbReference>
<evidence type="ECO:0000256" key="1">
    <source>
        <dbReference type="ARBA" id="ARBA00022475"/>
    </source>
</evidence>
<keyword evidence="2 7" id="KW-0132">Cell division</keyword>
<comment type="subcellular location">
    <subcellularLocation>
        <location evidence="7">Cell membrane</location>
        <topology evidence="7">Multi-pass membrane protein</topology>
    </subcellularLocation>
</comment>
<feature type="transmembrane region" description="Helical" evidence="7">
    <location>
        <begin position="21"/>
        <end position="40"/>
    </location>
</feature>
<keyword evidence="9" id="KW-1185">Reference proteome</keyword>
<dbReference type="EMBL" id="JAIQZJ010000003">
    <property type="protein sequence ID" value="MBZ5738211.1"/>
    <property type="molecule type" value="Genomic_DNA"/>
</dbReference>
<comment type="similarity">
    <text evidence="7">Belongs to the CrgA family.</text>
</comment>
<dbReference type="Proteomes" id="UP000780875">
    <property type="component" value="Unassembled WGS sequence"/>
</dbReference>
<feature type="transmembrane region" description="Helical" evidence="7">
    <location>
        <begin position="66"/>
        <end position="83"/>
    </location>
</feature>
<comment type="caution">
    <text evidence="7">Lacks conserved residue(s) required for the propagation of feature annotation.</text>
</comment>
<evidence type="ECO:0000256" key="6">
    <source>
        <dbReference type="ARBA" id="ARBA00023306"/>
    </source>
</evidence>
<keyword evidence="4 7" id="KW-1133">Transmembrane helix</keyword>
<gene>
    <name evidence="7" type="primary">crgA</name>
    <name evidence="8" type="ORF">K8U61_08555</name>
</gene>
<proteinExistence type="inferred from homology"/>
<dbReference type="RefSeq" id="WP_224122576.1">
    <property type="nucleotide sequence ID" value="NZ_JAIQZJ010000003.1"/>
</dbReference>
<evidence type="ECO:0000256" key="7">
    <source>
        <dbReference type="HAMAP-Rule" id="MF_00631"/>
    </source>
</evidence>
<accession>A0ABS7UB78</accession>
<sequence>MSPKVHDPLAPASGPVLSKRFILAILLMVLGIAWMAYYYVVVRVDPTAFPAPDPGKPTFMADLGDWNYVIGFVAFFLGLIISAHPSTPLGRGRGVVVGMLGCFLIGLLWICTYYVFSNDLTNVPVFNDLGQKNLVVGIGFMAVGFTFATRWE</sequence>
<reference evidence="8 9" key="1">
    <citation type="submission" date="2021-09" db="EMBL/GenBank/DDBJ databases">
        <title>Whole genome sequence of Nocardioides sp. GBK3QG-3.</title>
        <authorList>
            <person name="Tuo L."/>
        </authorList>
    </citation>
    <scope>NUCLEOTIDE SEQUENCE [LARGE SCALE GENOMIC DNA]</scope>
    <source>
        <strain evidence="8 9">GBK3QG-3</strain>
    </source>
</reference>
<evidence type="ECO:0000256" key="5">
    <source>
        <dbReference type="ARBA" id="ARBA00023136"/>
    </source>
</evidence>
<dbReference type="HAMAP" id="MF_00631">
    <property type="entry name" value="CrgA"/>
    <property type="match status" value="1"/>
</dbReference>
<dbReference type="Pfam" id="PF06781">
    <property type="entry name" value="CrgA"/>
    <property type="match status" value="2"/>
</dbReference>
<organism evidence="8 9">
    <name type="scientific">Nocardioides mangrovi</name>
    <dbReference type="NCBI Taxonomy" id="2874580"/>
    <lineage>
        <taxon>Bacteria</taxon>
        <taxon>Bacillati</taxon>
        <taxon>Actinomycetota</taxon>
        <taxon>Actinomycetes</taxon>
        <taxon>Propionibacteriales</taxon>
        <taxon>Nocardioidaceae</taxon>
        <taxon>Nocardioides</taxon>
    </lineage>
</organism>
<dbReference type="InterPro" id="IPR009619">
    <property type="entry name" value="CrgA"/>
</dbReference>
<evidence type="ECO:0000313" key="8">
    <source>
        <dbReference type="EMBL" id="MBZ5738211.1"/>
    </source>
</evidence>
<evidence type="ECO:0000256" key="3">
    <source>
        <dbReference type="ARBA" id="ARBA00022692"/>
    </source>
</evidence>
<evidence type="ECO:0000256" key="4">
    <source>
        <dbReference type="ARBA" id="ARBA00022989"/>
    </source>
</evidence>
<comment type="function">
    <text evidence="7">Involved in cell division.</text>
</comment>
<comment type="caution">
    <text evidence="8">The sequence shown here is derived from an EMBL/GenBank/DDBJ whole genome shotgun (WGS) entry which is preliminary data.</text>
</comment>
<evidence type="ECO:0000313" key="9">
    <source>
        <dbReference type="Proteomes" id="UP000780875"/>
    </source>
</evidence>
<keyword evidence="5 7" id="KW-0472">Membrane</keyword>
<protein>
    <recommendedName>
        <fullName evidence="7">Cell division protein CrgA</fullName>
    </recommendedName>
</protein>
<evidence type="ECO:0000256" key="2">
    <source>
        <dbReference type="ARBA" id="ARBA00022618"/>
    </source>
</evidence>
<keyword evidence="3 7" id="KW-0812">Transmembrane</keyword>
<feature type="transmembrane region" description="Helical" evidence="7">
    <location>
        <begin position="135"/>
        <end position="151"/>
    </location>
</feature>
<feature type="transmembrane region" description="Helical" evidence="7">
    <location>
        <begin position="95"/>
        <end position="115"/>
    </location>
</feature>